<dbReference type="SMART" id="SM00382">
    <property type="entry name" value="AAA"/>
    <property type="match status" value="1"/>
</dbReference>
<dbReference type="GO" id="GO:0005524">
    <property type="term" value="F:ATP binding"/>
    <property type="evidence" value="ECO:0007669"/>
    <property type="project" value="UniProtKB-KW"/>
</dbReference>
<keyword evidence="2" id="KW-0813">Transport</keyword>
<sequence length="437" mass="48078">MSSDLAVSVKDLSKVFHIYDSPRARLLQMLLGSRKQFYREFWALRDVSFDIARGETVGIVGHNGSGKSTLLQVITGTLAPSAGSVVANGKVAALLELGSGFNPEFTGRENVMLYGQILGMSQEELEEKYPAIVEFSEIGDFIDQPLKTYSSGMYVRLAFSVAIHVNPDILIVDEALSVGDALFQAKCMAVMKKLMDRGTTLLFVSHDPGTVKALCNRAILLDHGNMLAVGSTDHVIEAYYSSYVRKKQHVIADDAASSTQAAELDADLNDGAEEFQKRASFQRIRNGRATFINVQLLNEHGRVTRQVTYGDTVTLRMIVSVEEDLPLLAFGYHLRDKNGFDIAYSDTGLEHAHLYDVRAGEVHVVDWTFRMSLRGGEYSISAATSVPVDLSIGQVDTCDHVPIAVQFNVSRGTYLPLYGAVHFEHKVQARLFSKATA</sequence>
<evidence type="ECO:0000313" key="9">
    <source>
        <dbReference type="Proteomes" id="UP000065504"/>
    </source>
</evidence>
<evidence type="ECO:0000256" key="1">
    <source>
        <dbReference type="ARBA" id="ARBA00005417"/>
    </source>
</evidence>
<dbReference type="InterPro" id="IPR027417">
    <property type="entry name" value="P-loop_NTPase"/>
</dbReference>
<keyword evidence="6" id="KW-0067">ATP-binding</keyword>
<evidence type="ECO:0000313" key="8">
    <source>
        <dbReference type="EMBL" id="KWK77798.1"/>
    </source>
</evidence>
<keyword evidence="4" id="KW-0997">Cell inner membrane</keyword>
<dbReference type="Gene3D" id="2.70.50.60">
    <property type="entry name" value="abc- transporter (atp binding component) like domain"/>
    <property type="match status" value="1"/>
</dbReference>
<keyword evidence="4" id="KW-0472">Membrane</keyword>
<dbReference type="GO" id="GO:0016020">
    <property type="term" value="C:membrane"/>
    <property type="evidence" value="ECO:0007669"/>
    <property type="project" value="InterPro"/>
</dbReference>
<comment type="caution">
    <text evidence="8">The sequence shown here is derived from an EMBL/GenBank/DDBJ whole genome shotgun (WGS) entry which is preliminary data.</text>
</comment>
<organism evidence="8 9">
    <name type="scientific">Burkholderia ubonensis</name>
    <dbReference type="NCBI Taxonomy" id="101571"/>
    <lineage>
        <taxon>Bacteria</taxon>
        <taxon>Pseudomonadati</taxon>
        <taxon>Pseudomonadota</taxon>
        <taxon>Betaproteobacteria</taxon>
        <taxon>Burkholderiales</taxon>
        <taxon>Burkholderiaceae</taxon>
        <taxon>Burkholderia</taxon>
        <taxon>Burkholderia cepacia complex</taxon>
    </lineage>
</organism>
<evidence type="ECO:0000256" key="3">
    <source>
        <dbReference type="ARBA" id="ARBA00022475"/>
    </source>
</evidence>
<dbReference type="PROSITE" id="PS50893">
    <property type="entry name" value="ABC_TRANSPORTER_2"/>
    <property type="match status" value="1"/>
</dbReference>
<accession>A0A118YQ61</accession>
<dbReference type="InterPro" id="IPR050683">
    <property type="entry name" value="Bact_Polysacc_Export_ATP-bd"/>
</dbReference>
<dbReference type="GO" id="GO:0016887">
    <property type="term" value="F:ATP hydrolysis activity"/>
    <property type="evidence" value="ECO:0007669"/>
    <property type="project" value="InterPro"/>
</dbReference>
<dbReference type="SUPFAM" id="SSF52540">
    <property type="entry name" value="P-loop containing nucleoside triphosphate hydrolases"/>
    <property type="match status" value="1"/>
</dbReference>
<feature type="domain" description="ABC transporter" evidence="7">
    <location>
        <begin position="7"/>
        <end position="248"/>
    </location>
</feature>
<keyword evidence="3" id="KW-1003">Cell membrane</keyword>
<dbReference type="EMBL" id="LPLU01000060">
    <property type="protein sequence ID" value="KWK77798.1"/>
    <property type="molecule type" value="Genomic_DNA"/>
</dbReference>
<evidence type="ECO:0000256" key="2">
    <source>
        <dbReference type="ARBA" id="ARBA00022448"/>
    </source>
</evidence>
<dbReference type="Pfam" id="PF00005">
    <property type="entry name" value="ABC_tran"/>
    <property type="match status" value="1"/>
</dbReference>
<name>A0A118YQ61_9BURK</name>
<dbReference type="PANTHER" id="PTHR46743">
    <property type="entry name" value="TEICHOIC ACIDS EXPORT ATP-BINDING PROTEIN TAGH"/>
    <property type="match status" value="1"/>
</dbReference>
<evidence type="ECO:0000256" key="6">
    <source>
        <dbReference type="ARBA" id="ARBA00022840"/>
    </source>
</evidence>
<dbReference type="AlphaFoldDB" id="A0A118YQ61"/>
<comment type="similarity">
    <text evidence="1">Belongs to the ABC transporter superfamily.</text>
</comment>
<evidence type="ECO:0000256" key="4">
    <source>
        <dbReference type="ARBA" id="ARBA00022519"/>
    </source>
</evidence>
<dbReference type="InterPro" id="IPR015860">
    <property type="entry name" value="ABC_transpr_TagH-like"/>
</dbReference>
<dbReference type="InterPro" id="IPR003439">
    <property type="entry name" value="ABC_transporter-like_ATP-bd"/>
</dbReference>
<dbReference type="Proteomes" id="UP000065504">
    <property type="component" value="Unassembled WGS sequence"/>
</dbReference>
<dbReference type="CDD" id="cd03220">
    <property type="entry name" value="ABC_KpsT_Wzt"/>
    <property type="match status" value="1"/>
</dbReference>
<dbReference type="PANTHER" id="PTHR46743:SF2">
    <property type="entry name" value="TEICHOIC ACIDS EXPORT ATP-BINDING PROTEIN TAGH"/>
    <property type="match status" value="1"/>
</dbReference>
<dbReference type="CDD" id="cd10147">
    <property type="entry name" value="Wzt_C-like"/>
    <property type="match status" value="1"/>
</dbReference>
<keyword evidence="5" id="KW-0547">Nucleotide-binding</keyword>
<protein>
    <submittedName>
        <fullName evidence="8">ABC transporter</fullName>
    </submittedName>
</protein>
<evidence type="ECO:0000259" key="7">
    <source>
        <dbReference type="PROSITE" id="PS50893"/>
    </source>
</evidence>
<gene>
    <name evidence="8" type="ORF">WM16_10515</name>
</gene>
<reference evidence="8 9" key="1">
    <citation type="submission" date="2015-11" db="EMBL/GenBank/DDBJ databases">
        <title>Expanding the genomic diversity of Burkholderia species for the development of highly accurate diagnostics.</title>
        <authorList>
            <person name="Sahl J."/>
            <person name="Keim P."/>
            <person name="Wagner D."/>
        </authorList>
    </citation>
    <scope>NUCLEOTIDE SEQUENCE [LARGE SCALE GENOMIC DNA]</scope>
    <source>
        <strain evidence="8 9">MSMB782WGS</strain>
    </source>
</reference>
<dbReference type="GO" id="GO:0140359">
    <property type="term" value="F:ABC-type transporter activity"/>
    <property type="evidence" value="ECO:0007669"/>
    <property type="project" value="InterPro"/>
</dbReference>
<dbReference type="InterPro" id="IPR029439">
    <property type="entry name" value="Wzt_C"/>
</dbReference>
<dbReference type="RefSeq" id="WP_059917140.1">
    <property type="nucleotide sequence ID" value="NZ_LPAN01000050.1"/>
</dbReference>
<evidence type="ECO:0000256" key="5">
    <source>
        <dbReference type="ARBA" id="ARBA00022741"/>
    </source>
</evidence>
<dbReference type="InterPro" id="IPR003593">
    <property type="entry name" value="AAA+_ATPase"/>
</dbReference>
<proteinExistence type="inferred from homology"/>
<dbReference type="Gene3D" id="3.40.50.300">
    <property type="entry name" value="P-loop containing nucleotide triphosphate hydrolases"/>
    <property type="match status" value="1"/>
</dbReference>
<dbReference type="Pfam" id="PF14524">
    <property type="entry name" value="Wzt_C"/>
    <property type="match status" value="1"/>
</dbReference>